<keyword evidence="1" id="KW-1133">Transmembrane helix</keyword>
<keyword evidence="1" id="KW-0812">Transmembrane</keyword>
<keyword evidence="1" id="KW-0472">Membrane</keyword>
<keyword evidence="3" id="KW-1185">Reference proteome</keyword>
<dbReference type="Proteomes" id="UP000020766">
    <property type="component" value="Unassembled WGS sequence"/>
</dbReference>
<gene>
    <name evidence="2" type="ORF">AX13_15300</name>
</gene>
<accession>A0A014P3A4</accession>
<dbReference type="STRING" id="225991.MA05_04020"/>
<evidence type="ECO:0000313" key="3">
    <source>
        <dbReference type="Proteomes" id="UP000020766"/>
    </source>
</evidence>
<reference evidence="2 3" key="1">
    <citation type="submission" date="2014-01" db="EMBL/GenBank/DDBJ databases">
        <title>Interspecies Systems Biology Uncovers Metabolites Affecting C. elegans Gene Expression and Life History Traits.</title>
        <authorList>
            <person name="Watson E."/>
            <person name="Macneil L.T."/>
            <person name="Ritter A.D."/>
            <person name="Yilmaz L.S."/>
            <person name="Rosebrock A.P."/>
            <person name="Caudy A.A."/>
            <person name="Walhout A.J."/>
        </authorList>
    </citation>
    <scope>NUCLEOTIDE SEQUENCE [LARGE SCALE GENOMIC DNA]</scope>
    <source>
        <strain evidence="2 3">DA1877</strain>
    </source>
</reference>
<proteinExistence type="predicted"/>
<name>A0A014P3A4_9BURK</name>
<comment type="caution">
    <text evidence="2">The sequence shown here is derived from an EMBL/GenBank/DDBJ whole genome shotgun (WGS) entry which is preliminary data.</text>
</comment>
<evidence type="ECO:0000313" key="2">
    <source>
        <dbReference type="EMBL" id="EXU80625.1"/>
    </source>
</evidence>
<organism evidence="2 3">
    <name type="scientific">Comamonas aquatica DA1877</name>
    <dbReference type="NCBI Taxonomy" id="1457173"/>
    <lineage>
        <taxon>Bacteria</taxon>
        <taxon>Pseudomonadati</taxon>
        <taxon>Pseudomonadota</taxon>
        <taxon>Betaproteobacteria</taxon>
        <taxon>Burkholderiales</taxon>
        <taxon>Comamonadaceae</taxon>
        <taxon>Comamonas</taxon>
    </lineage>
</organism>
<protein>
    <submittedName>
        <fullName evidence="2">Uncharacterized protein</fullName>
    </submittedName>
</protein>
<feature type="transmembrane region" description="Helical" evidence="1">
    <location>
        <begin position="54"/>
        <end position="70"/>
    </location>
</feature>
<sequence>MRKLHNERMFESLRTWATPYGGDVFLYISVLAVASVVGLQLYKQRLSSFTLQRFIRLGALIALPLTIIAMEMGEQHWGIAVVAIVWAVAVAIISKNAVALRKDSKK</sequence>
<dbReference type="PATRIC" id="fig|1457173.3.peg.1315"/>
<feature type="transmembrane region" description="Helical" evidence="1">
    <location>
        <begin position="24"/>
        <end position="42"/>
    </location>
</feature>
<feature type="transmembrane region" description="Helical" evidence="1">
    <location>
        <begin position="76"/>
        <end position="98"/>
    </location>
</feature>
<dbReference type="AlphaFoldDB" id="A0A014P3A4"/>
<dbReference type="EMBL" id="JBOK01000006">
    <property type="protein sequence ID" value="EXU80625.1"/>
    <property type="molecule type" value="Genomic_DNA"/>
</dbReference>
<evidence type="ECO:0000256" key="1">
    <source>
        <dbReference type="SAM" id="Phobius"/>
    </source>
</evidence>